<keyword evidence="1" id="KW-0472">Membrane</keyword>
<dbReference type="GO" id="GO:0016020">
    <property type="term" value="C:membrane"/>
    <property type="evidence" value="ECO:0007669"/>
    <property type="project" value="TreeGrafter"/>
</dbReference>
<dbReference type="EMBL" id="RWGY01000007">
    <property type="protein sequence ID" value="TVU37428.1"/>
    <property type="molecule type" value="Genomic_DNA"/>
</dbReference>
<protein>
    <submittedName>
        <fullName evidence="2">Uncharacterized protein</fullName>
    </submittedName>
</protein>
<dbReference type="Proteomes" id="UP000324897">
    <property type="component" value="Chromosome 4"/>
</dbReference>
<proteinExistence type="predicted"/>
<comment type="caution">
    <text evidence="2">The sequence shown here is derived from an EMBL/GenBank/DDBJ whole genome shotgun (WGS) entry which is preliminary data.</text>
</comment>
<evidence type="ECO:0000313" key="2">
    <source>
        <dbReference type="EMBL" id="TVU37428.1"/>
    </source>
</evidence>
<keyword evidence="1" id="KW-0812">Transmembrane</keyword>
<dbReference type="PANTHER" id="PTHR12242">
    <property type="entry name" value="OS02G0130600 PROTEIN-RELATED"/>
    <property type="match status" value="1"/>
</dbReference>
<feature type="transmembrane region" description="Helical" evidence="1">
    <location>
        <begin position="285"/>
        <end position="305"/>
    </location>
</feature>
<feature type="transmembrane region" description="Helical" evidence="1">
    <location>
        <begin position="97"/>
        <end position="119"/>
    </location>
</feature>
<feature type="transmembrane region" description="Helical" evidence="1">
    <location>
        <begin position="247"/>
        <end position="273"/>
    </location>
</feature>
<keyword evidence="3" id="KW-1185">Reference proteome</keyword>
<evidence type="ECO:0000256" key="1">
    <source>
        <dbReference type="SAM" id="Phobius"/>
    </source>
</evidence>
<accession>A0A5J9VNP4</accession>
<feature type="transmembrane region" description="Helical" evidence="1">
    <location>
        <begin position="214"/>
        <end position="235"/>
    </location>
</feature>
<feature type="transmembrane region" description="Helical" evidence="1">
    <location>
        <begin position="17"/>
        <end position="38"/>
    </location>
</feature>
<sequence>MSEGITPADGAAYWLRWQVFVCGALILLPGAVAAALLPRLRRAAPPLRATDLWVPCWARLHPGWLLGYRAFALAAAVALLVRLLVTKGFSVFYFYTQWTFLLVTIYFAFATAISAHGCWMYSKKSLRKADESHGFLNGDVENRDISAPISGERNKDEPNKMVSYYEQIVNEKRAGFWGRCMQIIYQTSAGATMLTDFTFWGLLVPLFYRDKFGLALITDGMHSLNAVFLIIDTVLNNMPFPWYRMAFFVFWSCTYVTFQWVLHACGGLSWWPYPFLDLSSSGAPLWYLAMAIAHIPCFFLYWAIVKAKHAYFPRMFPHAYARTS</sequence>
<dbReference type="AlphaFoldDB" id="A0A5J9VNP4"/>
<keyword evidence="1" id="KW-1133">Transmembrane helix</keyword>
<name>A0A5J9VNP4_9POAL</name>
<evidence type="ECO:0000313" key="3">
    <source>
        <dbReference type="Proteomes" id="UP000324897"/>
    </source>
</evidence>
<gene>
    <name evidence="2" type="ORF">EJB05_10742</name>
</gene>
<dbReference type="OrthoDB" id="419711at2759"/>
<feature type="transmembrane region" description="Helical" evidence="1">
    <location>
        <begin position="66"/>
        <end position="85"/>
    </location>
</feature>
<dbReference type="Gramene" id="TVU37428">
    <property type="protein sequence ID" value="TVU37428"/>
    <property type="gene ID" value="EJB05_10742"/>
</dbReference>
<feature type="transmembrane region" description="Helical" evidence="1">
    <location>
        <begin position="183"/>
        <end position="208"/>
    </location>
</feature>
<reference evidence="2 3" key="1">
    <citation type="journal article" date="2019" name="Sci. Rep.">
        <title>A high-quality genome of Eragrostis curvula grass provides insights into Poaceae evolution and supports new strategies to enhance forage quality.</title>
        <authorList>
            <person name="Carballo J."/>
            <person name="Santos B.A.C.M."/>
            <person name="Zappacosta D."/>
            <person name="Garbus I."/>
            <person name="Selva J.P."/>
            <person name="Gallo C.A."/>
            <person name="Diaz A."/>
            <person name="Albertini E."/>
            <person name="Caccamo M."/>
            <person name="Echenique V."/>
        </authorList>
    </citation>
    <scope>NUCLEOTIDE SEQUENCE [LARGE SCALE GENOMIC DNA]</scope>
    <source>
        <strain evidence="3">cv. Victoria</strain>
        <tissue evidence="2">Leaf</tissue>
    </source>
</reference>
<organism evidence="2 3">
    <name type="scientific">Eragrostis curvula</name>
    <name type="common">weeping love grass</name>
    <dbReference type="NCBI Taxonomy" id="38414"/>
    <lineage>
        <taxon>Eukaryota</taxon>
        <taxon>Viridiplantae</taxon>
        <taxon>Streptophyta</taxon>
        <taxon>Embryophyta</taxon>
        <taxon>Tracheophyta</taxon>
        <taxon>Spermatophyta</taxon>
        <taxon>Magnoliopsida</taxon>
        <taxon>Liliopsida</taxon>
        <taxon>Poales</taxon>
        <taxon>Poaceae</taxon>
        <taxon>PACMAD clade</taxon>
        <taxon>Chloridoideae</taxon>
        <taxon>Eragrostideae</taxon>
        <taxon>Eragrostidinae</taxon>
        <taxon>Eragrostis</taxon>
    </lineage>
</organism>
<dbReference type="PANTHER" id="PTHR12242:SF6">
    <property type="entry name" value="PROTEIN ROLLING PROTEIN"/>
    <property type="match status" value="1"/>
</dbReference>